<keyword evidence="4" id="KW-0233">DNA recombination</keyword>
<gene>
    <name evidence="6" type="ORF">CFR72_06365</name>
</gene>
<evidence type="ECO:0000256" key="2">
    <source>
        <dbReference type="ARBA" id="ARBA00022908"/>
    </source>
</evidence>
<proteinExistence type="inferred from homology"/>
<protein>
    <submittedName>
        <fullName evidence="6">Integrase</fullName>
    </submittedName>
</protein>
<reference evidence="6 7" key="1">
    <citation type="submission" date="2017-07" db="EMBL/GenBank/DDBJ databases">
        <title>A draft genome sequence of Gluconacetobacter entanii LTH 4560.</title>
        <authorList>
            <person name="Skraban J."/>
            <person name="Cleenwerck I."/>
            <person name="Vandamme P."/>
            <person name="Trcek J."/>
        </authorList>
    </citation>
    <scope>NUCLEOTIDE SEQUENCE [LARGE SCALE GENOMIC DNA]</scope>
    <source>
        <strain evidence="6 7">LTH 4560</strain>
    </source>
</reference>
<evidence type="ECO:0000256" key="1">
    <source>
        <dbReference type="ARBA" id="ARBA00008857"/>
    </source>
</evidence>
<evidence type="ECO:0000256" key="4">
    <source>
        <dbReference type="ARBA" id="ARBA00023172"/>
    </source>
</evidence>
<dbReference type="GO" id="GO:0015074">
    <property type="term" value="P:DNA integration"/>
    <property type="evidence" value="ECO:0007669"/>
    <property type="project" value="UniProtKB-KW"/>
</dbReference>
<keyword evidence="3" id="KW-0238">DNA-binding</keyword>
<dbReference type="PROSITE" id="PS51898">
    <property type="entry name" value="TYR_RECOMBINASE"/>
    <property type="match status" value="1"/>
</dbReference>
<evidence type="ECO:0000259" key="5">
    <source>
        <dbReference type="PROSITE" id="PS51898"/>
    </source>
</evidence>
<dbReference type="InterPro" id="IPR011010">
    <property type="entry name" value="DNA_brk_join_enz"/>
</dbReference>
<accession>A0A318QC18</accession>
<dbReference type="Gene3D" id="1.10.443.10">
    <property type="entry name" value="Intergrase catalytic core"/>
    <property type="match status" value="1"/>
</dbReference>
<dbReference type="SUPFAM" id="SSF56349">
    <property type="entry name" value="DNA breaking-rejoining enzymes"/>
    <property type="match status" value="1"/>
</dbReference>
<dbReference type="OrthoDB" id="7873969at2"/>
<evidence type="ECO:0000256" key="3">
    <source>
        <dbReference type="ARBA" id="ARBA00023125"/>
    </source>
</evidence>
<dbReference type="InterPro" id="IPR050808">
    <property type="entry name" value="Phage_Integrase"/>
</dbReference>
<dbReference type="InterPro" id="IPR002104">
    <property type="entry name" value="Integrase_catalytic"/>
</dbReference>
<dbReference type="PANTHER" id="PTHR30629">
    <property type="entry name" value="PROPHAGE INTEGRASE"/>
    <property type="match status" value="1"/>
</dbReference>
<name>A0A318QC18_9PROT</name>
<dbReference type="Proteomes" id="UP000248301">
    <property type="component" value="Unassembled WGS sequence"/>
</dbReference>
<dbReference type="GO" id="GO:0003677">
    <property type="term" value="F:DNA binding"/>
    <property type="evidence" value="ECO:0007669"/>
    <property type="project" value="UniProtKB-KW"/>
</dbReference>
<dbReference type="EMBL" id="NKUF01000010">
    <property type="protein sequence ID" value="PYD63527.1"/>
    <property type="molecule type" value="Genomic_DNA"/>
</dbReference>
<organism evidence="6 7">
    <name type="scientific">Gluconacetobacter entanii</name>
    <dbReference type="NCBI Taxonomy" id="108528"/>
    <lineage>
        <taxon>Bacteria</taxon>
        <taxon>Pseudomonadati</taxon>
        <taxon>Pseudomonadota</taxon>
        <taxon>Alphaproteobacteria</taxon>
        <taxon>Acetobacterales</taxon>
        <taxon>Acetobacteraceae</taxon>
        <taxon>Gluconacetobacter</taxon>
    </lineage>
</organism>
<keyword evidence="2" id="KW-0229">DNA integration</keyword>
<dbReference type="AlphaFoldDB" id="A0A318QC18"/>
<dbReference type="Pfam" id="PF00589">
    <property type="entry name" value="Phage_integrase"/>
    <property type="match status" value="1"/>
</dbReference>
<dbReference type="InterPro" id="IPR010998">
    <property type="entry name" value="Integrase_recombinase_N"/>
</dbReference>
<dbReference type="PANTHER" id="PTHR30629:SF2">
    <property type="entry name" value="PROPHAGE INTEGRASE INTS-RELATED"/>
    <property type="match status" value="1"/>
</dbReference>
<dbReference type="Gene3D" id="1.10.150.130">
    <property type="match status" value="1"/>
</dbReference>
<evidence type="ECO:0000313" key="7">
    <source>
        <dbReference type="Proteomes" id="UP000248301"/>
    </source>
</evidence>
<evidence type="ECO:0000313" key="6">
    <source>
        <dbReference type="EMBL" id="PYD63527.1"/>
    </source>
</evidence>
<feature type="domain" description="Tyr recombinase" evidence="5">
    <location>
        <begin position="146"/>
        <end position="312"/>
    </location>
</feature>
<comment type="caution">
    <text evidence="6">The sequence shown here is derived from an EMBL/GenBank/DDBJ whole genome shotgun (WGS) entry which is preliminary data.</text>
</comment>
<comment type="similarity">
    <text evidence="1">Belongs to the 'phage' integrase family.</text>
</comment>
<dbReference type="InterPro" id="IPR013762">
    <property type="entry name" value="Integrase-like_cat_sf"/>
</dbReference>
<sequence>MPKFAKKTANTGDVKVVRKRLADGTVKEYYYPKKRNSSPRPEPPTGTVGHVLSLYYVSPEFTMVKPTTRQNRRIYLREMEKVFALPLRDITRRMLIEIRDSIAYGRGPGAANGFLSITRTFFGWALGREWVDTNPAMTIALLPRGSLPAWTKDTIRQAEKTLDESLWRVVVLGVFTGQRRGDLCRMKWSDIDGGFINVQQEKTGAVLRIPIHIDLSSFLKQWRGPSDYILTNRIGSKWKPGTLSSAMHKAASEGKIPKGFNVHGLRKLSATLLAESGCTTHEIASITGHRTLAMVQHYTLSADQERLAKGAVSRMETVFWKPQETDD</sequence>
<dbReference type="GO" id="GO:0006310">
    <property type="term" value="P:DNA recombination"/>
    <property type="evidence" value="ECO:0007669"/>
    <property type="project" value="UniProtKB-KW"/>
</dbReference>